<evidence type="ECO:0000313" key="3">
    <source>
        <dbReference type="EMBL" id="MBB5757242.1"/>
    </source>
</evidence>
<name>A0A840ZGW0_9HYPH</name>
<dbReference type="InterPro" id="IPR028098">
    <property type="entry name" value="Glyco_trans_4-like_N"/>
</dbReference>
<dbReference type="AlphaFoldDB" id="A0A840ZGW0"/>
<dbReference type="Proteomes" id="UP000583454">
    <property type="component" value="Unassembled WGS sequence"/>
</dbReference>
<accession>A0A840ZGW0</accession>
<dbReference type="InterPro" id="IPR050194">
    <property type="entry name" value="Glycosyltransferase_grp1"/>
</dbReference>
<proteinExistence type="predicted"/>
<keyword evidence="3" id="KW-0808">Transferase</keyword>
<gene>
    <name evidence="3" type="ORF">HNR00_001953</name>
</gene>
<dbReference type="GO" id="GO:0016757">
    <property type="term" value="F:glycosyltransferase activity"/>
    <property type="evidence" value="ECO:0007669"/>
    <property type="project" value="InterPro"/>
</dbReference>
<dbReference type="SUPFAM" id="SSF53756">
    <property type="entry name" value="UDP-Glycosyltransferase/glycogen phosphorylase"/>
    <property type="match status" value="1"/>
</dbReference>
<evidence type="ECO:0000259" key="1">
    <source>
        <dbReference type="Pfam" id="PF00534"/>
    </source>
</evidence>
<organism evidence="3 4">
    <name type="scientific">Methylorubrum rhodinum</name>
    <dbReference type="NCBI Taxonomy" id="29428"/>
    <lineage>
        <taxon>Bacteria</taxon>
        <taxon>Pseudomonadati</taxon>
        <taxon>Pseudomonadota</taxon>
        <taxon>Alphaproteobacteria</taxon>
        <taxon>Hyphomicrobiales</taxon>
        <taxon>Methylobacteriaceae</taxon>
        <taxon>Methylorubrum</taxon>
    </lineage>
</organism>
<protein>
    <submittedName>
        <fullName evidence="3">Glycosyltransferase involved in cell wall biosynthesis</fullName>
    </submittedName>
</protein>
<dbReference type="EMBL" id="JACHOP010000006">
    <property type="protein sequence ID" value="MBB5757242.1"/>
    <property type="molecule type" value="Genomic_DNA"/>
</dbReference>
<feature type="domain" description="Glycosyltransferase subfamily 4-like N-terminal" evidence="2">
    <location>
        <begin position="17"/>
        <end position="203"/>
    </location>
</feature>
<dbReference type="PANTHER" id="PTHR45947">
    <property type="entry name" value="SULFOQUINOVOSYL TRANSFERASE SQD2"/>
    <property type="match status" value="1"/>
</dbReference>
<keyword evidence="4" id="KW-1185">Reference proteome</keyword>
<dbReference type="RefSeq" id="WP_312886027.1">
    <property type="nucleotide sequence ID" value="NZ_JACHOP010000006.1"/>
</dbReference>
<dbReference type="Pfam" id="PF13579">
    <property type="entry name" value="Glyco_trans_4_4"/>
    <property type="match status" value="1"/>
</dbReference>
<dbReference type="InterPro" id="IPR001296">
    <property type="entry name" value="Glyco_trans_1"/>
</dbReference>
<sequence>MSARRVLIVHNRYQIRGGEDAVVEREAAALTRAGCTVETLFFSNDDIKGPVDRLRAAIEAPHARRGIARVVEAVRRFRPDVVHAHNTFPLVSPGVFAAVRAEGAATVQTLHNFRLACAGALLMRDGQPCETCVTGSAYAAVRHGCYRGSTVGSFAVARMIERHRRIGTWTRDVDAFVVLTPFARGRFVAAGLPPERILVKPNGLPDPGPPSEAVRERILFAGRLSREKGVETLKAAAAQLGRSIDVAGEGPLRESLEGAENLDLLGTLPGAEVQARMARAAALVVPSLWYEGLPMVVAEAYAAGTPVIASRIGALADLVEDGVTGLLVTPGDPADLARAMARILADPPAARRMGQAARAAYLRDWTEEATTAALLSIYRRACAARTSTPLPLATPVLEIAR</sequence>
<reference evidence="3 4" key="1">
    <citation type="submission" date="2020-08" db="EMBL/GenBank/DDBJ databases">
        <title>Genomic Encyclopedia of Type Strains, Phase IV (KMG-IV): sequencing the most valuable type-strain genomes for metagenomic binning, comparative biology and taxonomic classification.</title>
        <authorList>
            <person name="Goeker M."/>
        </authorList>
    </citation>
    <scope>NUCLEOTIDE SEQUENCE [LARGE SCALE GENOMIC DNA]</scope>
    <source>
        <strain evidence="3 4">DSM 2163</strain>
    </source>
</reference>
<dbReference type="Gene3D" id="3.40.50.2000">
    <property type="entry name" value="Glycogen Phosphorylase B"/>
    <property type="match status" value="2"/>
</dbReference>
<evidence type="ECO:0000259" key="2">
    <source>
        <dbReference type="Pfam" id="PF13579"/>
    </source>
</evidence>
<evidence type="ECO:0000313" key="4">
    <source>
        <dbReference type="Proteomes" id="UP000583454"/>
    </source>
</evidence>
<comment type="caution">
    <text evidence="3">The sequence shown here is derived from an EMBL/GenBank/DDBJ whole genome shotgun (WGS) entry which is preliminary data.</text>
</comment>
<feature type="domain" description="Glycosyl transferase family 1" evidence="1">
    <location>
        <begin position="216"/>
        <end position="358"/>
    </location>
</feature>
<dbReference type="Pfam" id="PF00534">
    <property type="entry name" value="Glycos_transf_1"/>
    <property type="match status" value="1"/>
</dbReference>
<dbReference type="PANTHER" id="PTHR45947:SF13">
    <property type="entry name" value="TRANSFERASE"/>
    <property type="match status" value="1"/>
</dbReference>
<dbReference type="CDD" id="cd03801">
    <property type="entry name" value="GT4_PimA-like"/>
    <property type="match status" value="1"/>
</dbReference>